<dbReference type="SUPFAM" id="SSF158682">
    <property type="entry name" value="TerB-like"/>
    <property type="match status" value="1"/>
</dbReference>
<dbReference type="OrthoDB" id="9936037at2"/>
<gene>
    <name evidence="1" type="ORF">NA2_07167</name>
</gene>
<dbReference type="AlphaFoldDB" id="K2LPR9"/>
<dbReference type="EMBL" id="AMRM01000006">
    <property type="protein sequence ID" value="EKF19654.1"/>
    <property type="molecule type" value="Genomic_DNA"/>
</dbReference>
<organism evidence="1 2">
    <name type="scientific">Nitratireductor pacificus pht-3B</name>
    <dbReference type="NCBI Taxonomy" id="391937"/>
    <lineage>
        <taxon>Bacteria</taxon>
        <taxon>Pseudomonadati</taxon>
        <taxon>Pseudomonadota</taxon>
        <taxon>Alphaproteobacteria</taxon>
        <taxon>Hyphomicrobiales</taxon>
        <taxon>Phyllobacteriaceae</taxon>
        <taxon>Nitratireductor</taxon>
    </lineage>
</organism>
<name>K2LPR9_9HYPH</name>
<sequence>MSQTPSPGREGPTPKPEPRNVMTAELLLLLRLALSDEAFGRREADALEGAAKVLGLGAEDVAEVLSAFDGIATQRDVAAARLSLREDSRGHAWLLARLLFDLVARDATLAPRAHRLAARVGEILGLAPQEMEDLAAQALQR</sequence>
<dbReference type="PATRIC" id="fig|391937.3.peg.1473"/>
<dbReference type="Gene3D" id="1.10.3680.10">
    <property type="entry name" value="TerB-like"/>
    <property type="match status" value="1"/>
</dbReference>
<evidence type="ECO:0008006" key="3">
    <source>
        <dbReference type="Google" id="ProtNLM"/>
    </source>
</evidence>
<protein>
    <recommendedName>
        <fullName evidence="3">Co-chaperone DjlA N-terminal domain-containing protein</fullName>
    </recommendedName>
</protein>
<comment type="caution">
    <text evidence="1">The sequence shown here is derived from an EMBL/GenBank/DDBJ whole genome shotgun (WGS) entry which is preliminary data.</text>
</comment>
<proteinExistence type="predicted"/>
<accession>K2LPR9</accession>
<evidence type="ECO:0000313" key="2">
    <source>
        <dbReference type="Proteomes" id="UP000006786"/>
    </source>
</evidence>
<keyword evidence="2" id="KW-1185">Reference proteome</keyword>
<dbReference type="InterPro" id="IPR029024">
    <property type="entry name" value="TerB-like"/>
</dbReference>
<dbReference type="STRING" id="391937.NA2_07167"/>
<reference evidence="1 2" key="1">
    <citation type="journal article" date="2012" name="J. Bacteriol.">
        <title>Genome Sequence of Nitratireductor pacificus Type Strain pht-3B.</title>
        <authorList>
            <person name="Lai Q."/>
            <person name="Li G."/>
            <person name="Shao Z."/>
        </authorList>
    </citation>
    <scope>NUCLEOTIDE SEQUENCE [LARGE SCALE GENOMIC DNA]</scope>
    <source>
        <strain evidence="2">pht-3B</strain>
    </source>
</reference>
<dbReference type="Proteomes" id="UP000006786">
    <property type="component" value="Unassembled WGS sequence"/>
</dbReference>
<evidence type="ECO:0000313" key="1">
    <source>
        <dbReference type="EMBL" id="EKF19654.1"/>
    </source>
</evidence>